<evidence type="ECO:0000313" key="2">
    <source>
        <dbReference type="Proteomes" id="UP000274822"/>
    </source>
</evidence>
<proteinExistence type="predicted"/>
<sequence length="122" mass="14382">MERYNRVRGYRSVEWIGQVDRLGETHNEDEKYPTDKDGDPYRRYRNHHRRVSNLSHSPSLIRYDCSELPTFTACASLPARGKTCVSRSLCRYLRCLGVQINVFSVELPFSENWNTVKRLLRS</sequence>
<dbReference type="Proteomes" id="UP000274822">
    <property type="component" value="Unassembled WGS sequence"/>
</dbReference>
<dbReference type="AlphaFoldDB" id="A0A433QJF6"/>
<accession>A0A433QJF6</accession>
<dbReference type="InterPro" id="IPR027417">
    <property type="entry name" value="P-loop_NTPase"/>
</dbReference>
<name>A0A433QJF6_9FUNG</name>
<organism evidence="1 2">
    <name type="scientific">Jimgerdemannia flammicorona</name>
    <dbReference type="NCBI Taxonomy" id="994334"/>
    <lineage>
        <taxon>Eukaryota</taxon>
        <taxon>Fungi</taxon>
        <taxon>Fungi incertae sedis</taxon>
        <taxon>Mucoromycota</taxon>
        <taxon>Mucoromycotina</taxon>
        <taxon>Endogonomycetes</taxon>
        <taxon>Endogonales</taxon>
        <taxon>Endogonaceae</taxon>
        <taxon>Jimgerdemannia</taxon>
    </lineage>
</organism>
<protein>
    <submittedName>
        <fullName evidence="1">Uncharacterized protein</fullName>
    </submittedName>
</protein>
<gene>
    <name evidence="1" type="ORF">BC938DRAFT_480094</name>
</gene>
<keyword evidence="2" id="KW-1185">Reference proteome</keyword>
<reference evidence="1 2" key="1">
    <citation type="journal article" date="2018" name="New Phytol.">
        <title>Phylogenomics of Endogonaceae and evolution of mycorrhizas within Mucoromycota.</title>
        <authorList>
            <person name="Chang Y."/>
            <person name="Desiro A."/>
            <person name="Na H."/>
            <person name="Sandor L."/>
            <person name="Lipzen A."/>
            <person name="Clum A."/>
            <person name="Barry K."/>
            <person name="Grigoriev I.V."/>
            <person name="Martin F.M."/>
            <person name="Stajich J.E."/>
            <person name="Smith M.E."/>
            <person name="Bonito G."/>
            <person name="Spatafora J.W."/>
        </authorList>
    </citation>
    <scope>NUCLEOTIDE SEQUENCE [LARGE SCALE GENOMIC DNA]</scope>
    <source>
        <strain evidence="1 2">AD002</strain>
    </source>
</reference>
<comment type="caution">
    <text evidence="1">The sequence shown here is derived from an EMBL/GenBank/DDBJ whole genome shotgun (WGS) entry which is preliminary data.</text>
</comment>
<dbReference type="EMBL" id="RBNJ01004539">
    <property type="protein sequence ID" value="RUS29896.1"/>
    <property type="molecule type" value="Genomic_DNA"/>
</dbReference>
<evidence type="ECO:0000313" key="1">
    <source>
        <dbReference type="EMBL" id="RUS29896.1"/>
    </source>
</evidence>
<dbReference type="Gene3D" id="3.40.50.300">
    <property type="entry name" value="P-loop containing nucleotide triphosphate hydrolases"/>
    <property type="match status" value="1"/>
</dbReference>